<dbReference type="GO" id="GO:0004519">
    <property type="term" value="F:endonuclease activity"/>
    <property type="evidence" value="ECO:0007669"/>
    <property type="project" value="UniProtKB-KW"/>
</dbReference>
<protein>
    <submittedName>
        <fullName evidence="1">Restriction endonuclease</fullName>
    </submittedName>
</protein>
<gene>
    <name evidence="1" type="ORF">DWQ54_16915</name>
</gene>
<keyword evidence="1" id="KW-0378">Hydrolase</keyword>
<evidence type="ECO:0000313" key="2">
    <source>
        <dbReference type="Proteomes" id="UP000256873"/>
    </source>
</evidence>
<organism evidence="1 2">
    <name type="scientific">Microcystis flos-aquae TF09</name>
    <dbReference type="NCBI Taxonomy" id="2060473"/>
    <lineage>
        <taxon>Bacteria</taxon>
        <taxon>Bacillati</taxon>
        <taxon>Cyanobacteriota</taxon>
        <taxon>Cyanophyceae</taxon>
        <taxon>Oscillatoriophycideae</taxon>
        <taxon>Chroococcales</taxon>
        <taxon>Microcystaceae</taxon>
        <taxon>Microcystis</taxon>
    </lineage>
</organism>
<dbReference type="EMBL" id="QQWC01000004">
    <property type="protein sequence ID" value="REJ41320.1"/>
    <property type="molecule type" value="Genomic_DNA"/>
</dbReference>
<comment type="caution">
    <text evidence="1">The sequence shown here is derived from an EMBL/GenBank/DDBJ whole genome shotgun (WGS) entry which is preliminary data.</text>
</comment>
<reference evidence="1 2" key="1">
    <citation type="submission" date="2017-10" db="EMBL/GenBank/DDBJ databases">
        <title>A large-scale comparative metagenomic study reveals the eutrophication-driven functional interactions in six Microcystis-epibionts communities.</title>
        <authorList>
            <person name="Li Q."/>
            <person name="Lin F."/>
        </authorList>
    </citation>
    <scope>NUCLEOTIDE SEQUENCE [LARGE SCALE GENOMIC DNA]</scope>
    <source>
        <strain evidence="1">TF09</strain>
    </source>
</reference>
<accession>A0A3E0L1D2</accession>
<keyword evidence="1" id="KW-0255">Endonuclease</keyword>
<evidence type="ECO:0000313" key="1">
    <source>
        <dbReference type="EMBL" id="REJ41320.1"/>
    </source>
</evidence>
<dbReference type="AlphaFoldDB" id="A0A3E0L1D2"/>
<keyword evidence="1" id="KW-0540">Nuclease</keyword>
<sequence>MKKIEQHGQRRHSKASESYIDVTFRYDDGTIWEGAIPVEYRRTGVDLAESSAIEEYLQQAFLYCHPSNYPKWRQEQEVFWLQKEAEVTKSFFDVLITFKWTCVACQLPPNPNWARRIQDLKEMGYTIATHTSKKCPTCGSKKTHIILVPLPRGGISGYEVWSSSLRKKIIDLLGGYDAYEGKTVGKDNLLPDHKFPEIRWGNDTRRDSLEHLADTEIREQFQLLTNQRNLQKREVCRKCYQTGDRGYPFGIQYYYEGDEKWPDTIPKSGKVAEVGCSGCGWYDLQKWRIALNRKLSDLNSD</sequence>
<proteinExistence type="predicted"/>
<dbReference type="Proteomes" id="UP000256873">
    <property type="component" value="Unassembled WGS sequence"/>
</dbReference>
<name>A0A3E0L1D2_9CHRO</name>